<accession>A0ACC2IP27</accession>
<dbReference type="EMBL" id="JAPHNI010000075">
    <property type="protein sequence ID" value="KAJ8116878.1"/>
    <property type="molecule type" value="Genomic_DNA"/>
</dbReference>
<proteinExistence type="predicted"/>
<protein>
    <submittedName>
        <fullName evidence="1">Uncharacterized protein</fullName>
    </submittedName>
</protein>
<evidence type="ECO:0000313" key="2">
    <source>
        <dbReference type="Proteomes" id="UP001153331"/>
    </source>
</evidence>
<evidence type="ECO:0000313" key="1">
    <source>
        <dbReference type="EMBL" id="KAJ8116878.1"/>
    </source>
</evidence>
<gene>
    <name evidence="1" type="ORF">OPT61_g1777</name>
</gene>
<organism evidence="1 2">
    <name type="scientific">Boeremia exigua</name>
    <dbReference type="NCBI Taxonomy" id="749465"/>
    <lineage>
        <taxon>Eukaryota</taxon>
        <taxon>Fungi</taxon>
        <taxon>Dikarya</taxon>
        <taxon>Ascomycota</taxon>
        <taxon>Pezizomycotina</taxon>
        <taxon>Dothideomycetes</taxon>
        <taxon>Pleosporomycetidae</taxon>
        <taxon>Pleosporales</taxon>
        <taxon>Pleosporineae</taxon>
        <taxon>Didymellaceae</taxon>
        <taxon>Boeremia</taxon>
    </lineage>
</organism>
<dbReference type="Proteomes" id="UP001153331">
    <property type="component" value="Unassembled WGS sequence"/>
</dbReference>
<reference evidence="1" key="1">
    <citation type="submission" date="2022-11" db="EMBL/GenBank/DDBJ databases">
        <title>Genome Sequence of Boeremia exigua.</title>
        <authorList>
            <person name="Buettner E."/>
        </authorList>
    </citation>
    <scope>NUCLEOTIDE SEQUENCE</scope>
    <source>
        <strain evidence="1">CU02</strain>
    </source>
</reference>
<comment type="caution">
    <text evidence="1">The sequence shown here is derived from an EMBL/GenBank/DDBJ whole genome shotgun (WGS) entry which is preliminary data.</text>
</comment>
<keyword evidence="2" id="KW-1185">Reference proteome</keyword>
<sequence length="562" mass="63742">MQERLFQSNVWFECRLGTPEHFVLSVTVSRRQILLFEGSVHGSPIRGQPGGRMCGATESPDVSPRCADLPDATDRLALLTITYRYLLLPFARNLTALFIAAPFAAFHSLRYTTSLGTVFPCAFSRPAFASYVLCVAHPPLNTDLRPTSPDDPTTARFWLQYIDRMSTTTTMPGRSLPTIPTAEVQAHNNEKSCYVTIGTKVYDVTDFLDGHPGGGELILEYGGKDITKILKDEISHAHSDSAYEILDECLIGFVAGEEIMDAATKSSKPYEIVPLPPSEVGKIELKGMAQDQKPLYAATGMSTAEDLSRETDPSLDYKQHKFLDLNKPLLMQIWRGGFEKDFYLQQVHRPRHYKGGDSAPLFGNFLEPLSKTPWWVIPSLWWPAVAVVTYIAAQGDLSYPALAGYWVFGLGFWTIIEYVLHRCLFHLDDHLPNNRVALTLHFLLHGIHHYLPMDKYRLVMPPTLFIALAAPFWKFAHTVFFHNWYAATAAYCGGVFGYTLYDMTHYFLHHQKLPPWYQELKKYHLKHHFADYENGFGVTSRFWDWVFGTQLEMGPPKVIKTS</sequence>
<name>A0ACC2IP27_9PLEO</name>